<dbReference type="Gene3D" id="1.25.40.20">
    <property type="entry name" value="Ankyrin repeat-containing domain"/>
    <property type="match status" value="2"/>
</dbReference>
<keyword evidence="5" id="KW-0863">Zinc-finger</keyword>
<feature type="region of interest" description="Disordered" evidence="6">
    <location>
        <begin position="1"/>
        <end position="64"/>
    </location>
</feature>
<dbReference type="Pfam" id="PF00076">
    <property type="entry name" value="RRM_1"/>
    <property type="match status" value="1"/>
</dbReference>
<comment type="caution">
    <text evidence="10">The sequence shown here is derived from an EMBL/GenBank/DDBJ whole genome shotgun (WGS) entry which is preliminary data.</text>
</comment>
<dbReference type="Gene3D" id="3.30.70.330">
    <property type="match status" value="1"/>
</dbReference>
<dbReference type="Pfam" id="PF12872">
    <property type="entry name" value="OST-HTH"/>
    <property type="match status" value="1"/>
</dbReference>
<feature type="domain" description="C3H1-type" evidence="8">
    <location>
        <begin position="574"/>
        <end position="602"/>
    </location>
</feature>
<dbReference type="GO" id="GO:0003723">
    <property type="term" value="F:RNA binding"/>
    <property type="evidence" value="ECO:0007669"/>
    <property type="project" value="UniProtKB-UniRule"/>
</dbReference>
<dbReference type="Gene3D" id="3.30.420.610">
    <property type="entry name" value="LOTUS domain-like"/>
    <property type="match status" value="1"/>
</dbReference>
<dbReference type="PROSITE" id="PS50297">
    <property type="entry name" value="ANK_REP_REGION"/>
    <property type="match status" value="3"/>
</dbReference>
<dbReference type="PROSITE" id="PS50088">
    <property type="entry name" value="ANK_REPEAT"/>
    <property type="match status" value="3"/>
</dbReference>
<evidence type="ECO:0000256" key="6">
    <source>
        <dbReference type="SAM" id="MobiDB-lite"/>
    </source>
</evidence>
<dbReference type="InterPro" id="IPR000571">
    <property type="entry name" value="Znf_CCCH"/>
</dbReference>
<evidence type="ECO:0000256" key="2">
    <source>
        <dbReference type="ARBA" id="ARBA00023043"/>
    </source>
</evidence>
<dbReference type="InterPro" id="IPR025605">
    <property type="entry name" value="OST-HTH/LOTUS_dom"/>
</dbReference>
<dbReference type="InterPro" id="IPR000504">
    <property type="entry name" value="RRM_dom"/>
</dbReference>
<dbReference type="GO" id="GO:0008270">
    <property type="term" value="F:zinc ion binding"/>
    <property type="evidence" value="ECO:0007669"/>
    <property type="project" value="UniProtKB-KW"/>
</dbReference>
<keyword evidence="11" id="KW-1185">Reference proteome</keyword>
<dbReference type="CDD" id="cd08824">
    <property type="entry name" value="LOTUS"/>
    <property type="match status" value="1"/>
</dbReference>
<feature type="compositionally biased region" description="Basic and acidic residues" evidence="6">
    <location>
        <begin position="24"/>
        <end position="48"/>
    </location>
</feature>
<evidence type="ECO:0000256" key="4">
    <source>
        <dbReference type="PROSITE-ProRule" id="PRU00176"/>
    </source>
</evidence>
<dbReference type="SUPFAM" id="SSF54928">
    <property type="entry name" value="RNA-binding domain, RBD"/>
    <property type="match status" value="1"/>
</dbReference>
<feature type="repeat" description="ANK" evidence="3">
    <location>
        <begin position="167"/>
        <end position="199"/>
    </location>
</feature>
<dbReference type="AlphaFoldDB" id="A0A8T2RRZ6"/>
<organism evidence="10 11">
    <name type="scientific">Ceratopteris richardii</name>
    <name type="common">Triangle waterfern</name>
    <dbReference type="NCBI Taxonomy" id="49495"/>
    <lineage>
        <taxon>Eukaryota</taxon>
        <taxon>Viridiplantae</taxon>
        <taxon>Streptophyta</taxon>
        <taxon>Embryophyta</taxon>
        <taxon>Tracheophyta</taxon>
        <taxon>Polypodiopsida</taxon>
        <taxon>Polypodiidae</taxon>
        <taxon>Polypodiales</taxon>
        <taxon>Pteridineae</taxon>
        <taxon>Pteridaceae</taxon>
        <taxon>Parkerioideae</taxon>
        <taxon>Ceratopteris</taxon>
    </lineage>
</organism>
<dbReference type="Proteomes" id="UP000825935">
    <property type="component" value="Chromosome 25"/>
</dbReference>
<dbReference type="Gene3D" id="3.30.40.10">
    <property type="entry name" value="Zinc/RING finger domain, C3HC4 (zinc finger)"/>
    <property type="match status" value="1"/>
</dbReference>
<keyword evidence="5" id="KW-0479">Metal-binding</keyword>
<dbReference type="PANTHER" id="PTHR24203">
    <property type="entry name" value="ANKYRIN REPEAT FAMILY PROTEIN"/>
    <property type="match status" value="1"/>
</dbReference>
<keyword evidence="4" id="KW-0694">RNA-binding</keyword>
<dbReference type="InterPro" id="IPR041966">
    <property type="entry name" value="LOTUS-like"/>
</dbReference>
<feature type="domain" description="RRM" evidence="7">
    <location>
        <begin position="621"/>
        <end position="701"/>
    </location>
</feature>
<dbReference type="SMART" id="SM00248">
    <property type="entry name" value="ANK"/>
    <property type="match status" value="6"/>
</dbReference>
<dbReference type="InterPro" id="IPR035979">
    <property type="entry name" value="RBD_domain_sf"/>
</dbReference>
<reference evidence="10" key="1">
    <citation type="submission" date="2021-08" db="EMBL/GenBank/DDBJ databases">
        <title>WGS assembly of Ceratopteris richardii.</title>
        <authorList>
            <person name="Marchant D.B."/>
            <person name="Chen G."/>
            <person name="Jenkins J."/>
            <person name="Shu S."/>
            <person name="Leebens-Mack J."/>
            <person name="Grimwood J."/>
            <person name="Schmutz J."/>
            <person name="Soltis P."/>
            <person name="Soltis D."/>
            <person name="Chen Z.-H."/>
        </authorList>
    </citation>
    <scope>NUCLEOTIDE SEQUENCE</scope>
    <source>
        <strain evidence="10">Whitten #5841</strain>
        <tissue evidence="10">Leaf</tissue>
    </source>
</reference>
<evidence type="ECO:0000259" key="7">
    <source>
        <dbReference type="PROSITE" id="PS50102"/>
    </source>
</evidence>
<dbReference type="InterPro" id="IPR013083">
    <property type="entry name" value="Znf_RING/FYVE/PHD"/>
</dbReference>
<keyword evidence="2 3" id="KW-0040">ANK repeat</keyword>
<evidence type="ECO:0000313" key="11">
    <source>
        <dbReference type="Proteomes" id="UP000825935"/>
    </source>
</evidence>
<protein>
    <submittedName>
        <fullName evidence="10">Uncharacterized protein</fullName>
    </submittedName>
</protein>
<evidence type="ECO:0000313" key="10">
    <source>
        <dbReference type="EMBL" id="KAH7298427.1"/>
    </source>
</evidence>
<dbReference type="InterPro" id="IPR036770">
    <property type="entry name" value="Ankyrin_rpt-contain_sf"/>
</dbReference>
<evidence type="ECO:0000259" key="9">
    <source>
        <dbReference type="PROSITE" id="PS51644"/>
    </source>
</evidence>
<dbReference type="PROSITE" id="PS51644">
    <property type="entry name" value="HTH_OST"/>
    <property type="match status" value="1"/>
</dbReference>
<keyword evidence="1" id="KW-0677">Repeat</keyword>
<dbReference type="Pfam" id="PF12796">
    <property type="entry name" value="Ank_2"/>
    <property type="match status" value="2"/>
</dbReference>
<feature type="repeat" description="ANK" evidence="3">
    <location>
        <begin position="457"/>
        <end position="489"/>
    </location>
</feature>
<dbReference type="GO" id="GO:0010468">
    <property type="term" value="P:regulation of gene expression"/>
    <property type="evidence" value="ECO:0007669"/>
    <property type="project" value="UniProtKB-ARBA"/>
</dbReference>
<dbReference type="PROSITE" id="PS50103">
    <property type="entry name" value="ZF_C3H1"/>
    <property type="match status" value="1"/>
</dbReference>
<dbReference type="InterPro" id="IPR002110">
    <property type="entry name" value="Ankyrin_rpt"/>
</dbReference>
<sequence length="1180" mass="130281">MEDPYSTVLQPENSASLHGCRSSDNTRKISADVKAKDSDPTAHERIDINSDETPLHQGHGEEETSDAILVQETDLLDKSRVDIESSVIDFICHDNAEELICILRRIGLKIKEETQSLRTSDYEKILSYWFPHRLLHLACQLDSDACAQALLTGAAGLCSSVNVADDEGKTALHYAASNLSIRCVQFLLHKRAKADIQSNDGLNPLMMSLQNKRWPNDLENQPANEIIRFFRTQDLTIIKLLADQTKGIPNLAFQLASDGHSISLTALILAKGDSLLGEDYSYELFLDTVVEKAISSAREGNDTKARTRMSANDCVKTEKDSNFCRRSSLKCLEIIVCLKEELVCTASQAARDTQRSRPSALLRAAEAGDEAVIRILLIDKSGIHETDADGNTALHWCLKTTKELRIIWQLVTLGSGVASRNKLGYTPVHNAAENGHIQALQLLLAQDPNAVHITAITSETPLFLAVKNNHIDCARLLLQFGSNSQALNLRKQRPVDFANSQDMRMLLAESGLCSRGNVKQVPDSGFCITALARHQRQADQKLPNTENGNIFNIQSVKPVDGQDLDDANCLLKTQAKTALCRYHMMPGGCARGEGCFYAHTEPDSRTEVQEKARIKDASNEKKIFVGGLSPAIESGDLKNCFEAEFGPVEEAIVMSTQIGNHIQSRGFGFVTFVKEESCIAAVRQHYLIIYGKRVEIKAAFQPAKRNEDNYSMHCPSAPRLTSHAQEFFNDTNFSSITKGDACIATKNEITASQTAEGTSLCPLRTCQPPWLAVFKRWLPAFLAAASARQRGGECYPLSSVKADFRATCGMELDHASLGFPKLSDFLRTMPELCKMKIVPVGRGPATHVVLQVSQANLASSSSQTGFAAKTSTSSFVHEGRTYAAAAGQNIITSSGITESQKRESHDIMPINPHAMSAKSIAEIGNRSRDLNYETHTFTDASCSSQSHAMNVYDLNSGKNNIRADPSTASFSTQYRGSGFEQIHGRKMADMEPFTAWQQEVSGNRVRVQNIHQQPVKLPMWHDSSYLGTPANNPPRNEQNLSSILDMYNCNPYIEQNVRIPPRQNRLSGYKEDTVPYNPWNFNIFDGCRNLIQQMNLAAIGEESPQSTLTSDDSIGTPFTAADAPAANCVVCGDKAPVWIAFPCAHKSLCESCKCHLDTKDENLNQCFICRRATREWILDY</sequence>
<evidence type="ECO:0000256" key="5">
    <source>
        <dbReference type="PROSITE-ProRule" id="PRU00723"/>
    </source>
</evidence>
<dbReference type="SUPFAM" id="SSF48403">
    <property type="entry name" value="Ankyrin repeat"/>
    <property type="match status" value="1"/>
</dbReference>
<accession>A0A8T2RRZ6</accession>
<dbReference type="OrthoDB" id="673776at2759"/>
<evidence type="ECO:0000256" key="1">
    <source>
        <dbReference type="ARBA" id="ARBA00022737"/>
    </source>
</evidence>
<evidence type="ECO:0000256" key="3">
    <source>
        <dbReference type="PROSITE-ProRule" id="PRU00023"/>
    </source>
</evidence>
<dbReference type="SMART" id="SM00360">
    <property type="entry name" value="RRM"/>
    <property type="match status" value="1"/>
</dbReference>
<feature type="domain" description="HTH OST-type" evidence="9">
    <location>
        <begin position="774"/>
        <end position="853"/>
    </location>
</feature>
<proteinExistence type="predicted"/>
<evidence type="ECO:0000259" key="8">
    <source>
        <dbReference type="PROSITE" id="PS50103"/>
    </source>
</evidence>
<keyword evidence="5" id="KW-0862">Zinc</keyword>
<dbReference type="InterPro" id="IPR012677">
    <property type="entry name" value="Nucleotide-bd_a/b_plait_sf"/>
</dbReference>
<feature type="compositionally biased region" description="Polar residues" evidence="6">
    <location>
        <begin position="7"/>
        <end position="16"/>
    </location>
</feature>
<dbReference type="PROSITE" id="PS50102">
    <property type="entry name" value="RRM"/>
    <property type="match status" value="1"/>
</dbReference>
<feature type="repeat" description="ANK" evidence="3">
    <location>
        <begin position="423"/>
        <end position="444"/>
    </location>
</feature>
<name>A0A8T2RRZ6_CERRI</name>
<dbReference type="Pfam" id="PF13920">
    <property type="entry name" value="zf-C3HC4_3"/>
    <property type="match status" value="1"/>
</dbReference>
<dbReference type="PANTHER" id="PTHR24203:SF86">
    <property type="entry name" value="PROTEASOME 26S SUBUNIT, NON-ATPASE 10"/>
    <property type="match status" value="1"/>
</dbReference>
<dbReference type="EMBL" id="CM035430">
    <property type="protein sequence ID" value="KAH7298427.1"/>
    <property type="molecule type" value="Genomic_DNA"/>
</dbReference>
<feature type="zinc finger region" description="C3H1-type" evidence="5">
    <location>
        <begin position="574"/>
        <end position="602"/>
    </location>
</feature>
<gene>
    <name evidence="10" type="ORF">KP509_25G042600</name>
</gene>